<dbReference type="Proteomes" id="UP000466619">
    <property type="component" value="Unassembled WGS sequence"/>
</dbReference>
<evidence type="ECO:0000313" key="4">
    <source>
        <dbReference type="Proteomes" id="UP000466619"/>
    </source>
</evidence>
<dbReference type="Proteomes" id="UP000250919">
    <property type="component" value="Unassembled WGS sequence"/>
</dbReference>
<evidence type="ECO:0000313" key="1">
    <source>
        <dbReference type="EMBL" id="NDL05626.1"/>
    </source>
</evidence>
<name>A0A329X3P1_9GAMM</name>
<proteinExistence type="predicted"/>
<reference evidence="1 4" key="3">
    <citation type="submission" date="2019-12" db="EMBL/GenBank/DDBJ databases">
        <title>Engineering Photorhabdus to improve their lethality against agricultural pests.</title>
        <authorList>
            <person name="Machado R.A.R."/>
        </authorList>
    </citation>
    <scope>NUCLEOTIDE SEQUENCE [LARGE SCALE GENOMIC DNA]</scope>
    <source>
        <strain evidence="1 4">M-CN4</strain>
    </source>
</reference>
<organism evidence="2 3">
    <name type="scientific">Photorhabdus bodei</name>
    <dbReference type="NCBI Taxonomy" id="2029681"/>
    <lineage>
        <taxon>Bacteria</taxon>
        <taxon>Pseudomonadati</taxon>
        <taxon>Pseudomonadota</taxon>
        <taxon>Gammaproteobacteria</taxon>
        <taxon>Enterobacterales</taxon>
        <taxon>Morganellaceae</taxon>
        <taxon>Photorhabdus</taxon>
    </lineage>
</organism>
<reference evidence="2 3" key="2">
    <citation type="journal article" date="2018" name="Int. J. Syst. Evol. Microbiol.">
        <title>Whole-genome-based revisit of Photorhabdus phylogeny: proposal for the elevation of most Photorhabdus subspecies to the species level and description of one novel species Photorhabdus bodei sp. nov., and one novel subspecies Photorhabdus laumondii subsp. clarkei subsp. nov.</title>
        <authorList>
            <person name="Machado R.A.R."/>
            <person name="Wuthrich D."/>
            <person name="Kuhnert P."/>
            <person name="Arce C.C.M."/>
            <person name="Thonen L."/>
            <person name="Ruiz C."/>
            <person name="Zhang X."/>
            <person name="Robert C.A.M."/>
            <person name="Karimi J."/>
            <person name="Kamali S."/>
            <person name="Ma J."/>
            <person name="Bruggmann R."/>
            <person name="Erb M."/>
        </authorList>
    </citation>
    <scope>NUCLEOTIDE SEQUENCE [LARGE SCALE GENOMIC DNA]</scope>
    <source>
        <strain evidence="2 3">LJ24-63</strain>
    </source>
</reference>
<comment type="caution">
    <text evidence="2">The sequence shown here is derived from an EMBL/GenBank/DDBJ whole genome shotgun (WGS) entry which is preliminary data.</text>
</comment>
<dbReference type="GeneID" id="88806790"/>
<evidence type="ECO:0000313" key="3">
    <source>
        <dbReference type="Proteomes" id="UP000250919"/>
    </source>
</evidence>
<protein>
    <submittedName>
        <fullName evidence="2">Uncharacterized protein</fullName>
    </submittedName>
</protein>
<dbReference type="AlphaFoldDB" id="A0A329X3P1"/>
<reference evidence="2" key="1">
    <citation type="submission" date="2017-08" db="EMBL/GenBank/DDBJ databases">
        <authorList>
            <person name="de Groot N.N."/>
        </authorList>
    </citation>
    <scope>NUCLEOTIDE SEQUENCE</scope>
    <source>
        <strain evidence="2">LJ24-63</strain>
    </source>
</reference>
<dbReference type="EMBL" id="NSCM01000022">
    <property type="protein sequence ID" value="RAX11524.1"/>
    <property type="molecule type" value="Genomic_DNA"/>
</dbReference>
<evidence type="ECO:0000313" key="2">
    <source>
        <dbReference type="EMBL" id="RAX11524.1"/>
    </source>
</evidence>
<gene>
    <name evidence="2" type="ORF">CKY02_13110</name>
    <name evidence="1" type="ORF">GPY48_21370</name>
</gene>
<dbReference type="EMBL" id="WSFC01000072">
    <property type="protein sequence ID" value="NDL05626.1"/>
    <property type="molecule type" value="Genomic_DNA"/>
</dbReference>
<keyword evidence="4" id="KW-1185">Reference proteome</keyword>
<sequence>MSNVMSHQTVSMAELKSVVKEIKTRLINRQSLILIQEVNYNENRGVPVLVAVNPHHVSSVRE</sequence>
<accession>A0A329X3P1</accession>
<dbReference type="RefSeq" id="WP_112895640.1">
    <property type="nucleotide sequence ID" value="NZ_CAWNYH010000022.1"/>
</dbReference>